<feature type="region of interest" description="Disordered" evidence="1">
    <location>
        <begin position="180"/>
        <end position="260"/>
    </location>
</feature>
<dbReference type="InterPro" id="IPR019243">
    <property type="entry name" value="DUF2202"/>
</dbReference>
<dbReference type="RefSeq" id="WP_181409544.1">
    <property type="nucleotide sequence ID" value="NZ_JBHMAX010000014.1"/>
</dbReference>
<organism evidence="4 5">
    <name type="scientific">Ornithinimicrobium kibberense</name>
    <dbReference type="NCBI Taxonomy" id="282060"/>
    <lineage>
        <taxon>Bacteria</taxon>
        <taxon>Bacillati</taxon>
        <taxon>Actinomycetota</taxon>
        <taxon>Actinomycetes</taxon>
        <taxon>Micrococcales</taxon>
        <taxon>Ornithinimicrobiaceae</taxon>
        <taxon>Ornithinimicrobium</taxon>
    </lineage>
</organism>
<protein>
    <submittedName>
        <fullName evidence="4">DUF2202 domain-containing protein</fullName>
    </submittedName>
</protein>
<sequence length="260" mass="27027">MSTLLATGVGTALVLGTGVAIAQSGDDDIDDGTTTTEVLGALQFNVEEERMARDLYDELGEAHDGLAPFTQIQRSEQKHHDAVSRLIELKGGTVPGEGEPGEFENEQIQTMYDDWLERGLVSPDAAFEVGIELEKADIEHLESAIDEIDDEDVDRVLGNLLNASEHHLAAFEAAAAGELPDMAGMNGGRRGDGSGPGMRPGAGGGQGMQQGPDGQGPGRQHGPDGQGRALHQGPGALAGQGSHQHGDGTGDCPMASTDDD</sequence>
<proteinExistence type="predicted"/>
<evidence type="ECO:0000313" key="5">
    <source>
        <dbReference type="Proteomes" id="UP001589613"/>
    </source>
</evidence>
<feature type="signal peptide" evidence="2">
    <location>
        <begin position="1"/>
        <end position="22"/>
    </location>
</feature>
<dbReference type="Pfam" id="PF09968">
    <property type="entry name" value="DUF2202"/>
    <property type="match status" value="1"/>
</dbReference>
<keyword evidence="5" id="KW-1185">Reference proteome</keyword>
<dbReference type="EMBL" id="JBHMAX010000014">
    <property type="protein sequence ID" value="MFB9731841.1"/>
    <property type="molecule type" value="Genomic_DNA"/>
</dbReference>
<evidence type="ECO:0000313" key="4">
    <source>
        <dbReference type="EMBL" id="MFB9731841.1"/>
    </source>
</evidence>
<evidence type="ECO:0000256" key="1">
    <source>
        <dbReference type="SAM" id="MobiDB-lite"/>
    </source>
</evidence>
<name>A0ABV5V210_9MICO</name>
<feature type="domain" description="DUF2202" evidence="3">
    <location>
        <begin position="43"/>
        <end position="172"/>
    </location>
</feature>
<dbReference type="CDD" id="cd01048">
    <property type="entry name" value="Ferritin_like_AB2"/>
    <property type="match status" value="1"/>
</dbReference>
<feature type="chain" id="PRO_5047262920" evidence="2">
    <location>
        <begin position="23"/>
        <end position="260"/>
    </location>
</feature>
<dbReference type="Proteomes" id="UP001589613">
    <property type="component" value="Unassembled WGS sequence"/>
</dbReference>
<evidence type="ECO:0000259" key="3">
    <source>
        <dbReference type="Pfam" id="PF09968"/>
    </source>
</evidence>
<reference evidence="4 5" key="1">
    <citation type="submission" date="2024-09" db="EMBL/GenBank/DDBJ databases">
        <authorList>
            <person name="Sun Q."/>
            <person name="Mori K."/>
        </authorList>
    </citation>
    <scope>NUCLEOTIDE SEQUENCE [LARGE SCALE GENOMIC DNA]</scope>
    <source>
        <strain evidence="4 5">JCM 12763</strain>
    </source>
</reference>
<feature type="compositionally biased region" description="Gly residues" evidence="1">
    <location>
        <begin position="185"/>
        <end position="219"/>
    </location>
</feature>
<dbReference type="InterPro" id="IPR012347">
    <property type="entry name" value="Ferritin-like"/>
</dbReference>
<evidence type="ECO:0000256" key="2">
    <source>
        <dbReference type="SAM" id="SignalP"/>
    </source>
</evidence>
<accession>A0ABV5V210</accession>
<dbReference type="InterPro" id="IPR009078">
    <property type="entry name" value="Ferritin-like_SF"/>
</dbReference>
<dbReference type="SUPFAM" id="SSF47240">
    <property type="entry name" value="Ferritin-like"/>
    <property type="match status" value="1"/>
</dbReference>
<dbReference type="Gene3D" id="1.20.1260.10">
    <property type="match status" value="1"/>
</dbReference>
<keyword evidence="2" id="KW-0732">Signal</keyword>
<comment type="caution">
    <text evidence="4">The sequence shown here is derived from an EMBL/GenBank/DDBJ whole genome shotgun (WGS) entry which is preliminary data.</text>
</comment>
<gene>
    <name evidence="4" type="ORF">ACFFN0_07285</name>
</gene>